<keyword evidence="2" id="KW-1185">Reference proteome</keyword>
<dbReference type="SUPFAM" id="SSF55298">
    <property type="entry name" value="YjgF-like"/>
    <property type="match status" value="1"/>
</dbReference>
<gene>
    <name evidence="1" type="ORF">CFR76_04905</name>
</gene>
<dbReference type="Proteomes" id="UP000247371">
    <property type="component" value="Unassembled WGS sequence"/>
</dbReference>
<dbReference type="EMBL" id="NKUB01000004">
    <property type="protein sequence ID" value="PYD70410.1"/>
    <property type="molecule type" value="Genomic_DNA"/>
</dbReference>
<dbReference type="PANTHER" id="PTHR43857">
    <property type="entry name" value="BLR7761 PROTEIN"/>
    <property type="match status" value="1"/>
</dbReference>
<dbReference type="Gene3D" id="3.30.1330.40">
    <property type="entry name" value="RutC-like"/>
    <property type="match status" value="1"/>
</dbReference>
<comment type="caution">
    <text evidence="1">The sequence shown here is derived from an EMBL/GenBank/DDBJ whole genome shotgun (WGS) entry which is preliminary data.</text>
</comment>
<dbReference type="InterPro" id="IPR035959">
    <property type="entry name" value="RutC-like_sf"/>
</dbReference>
<proteinExistence type="predicted"/>
<reference evidence="1 2" key="1">
    <citation type="submission" date="2017-07" db="EMBL/GenBank/DDBJ databases">
        <title>A draft genome sequence of Komagataeibacter swingsii LMG 22125.</title>
        <authorList>
            <person name="Skraban J."/>
            <person name="Cleenwerck I."/>
            <person name="Vandamme P."/>
            <person name="Trcek J."/>
        </authorList>
    </citation>
    <scope>NUCLEOTIDE SEQUENCE [LARGE SCALE GENOMIC DNA]</scope>
    <source>
        <strain evidence="1 2">LMG 22125</strain>
    </source>
</reference>
<sequence>MEKFLWTKHDHFVILAPMEENMPFRPSPEVHIRHLTGVDTTTGQFPTELFPQIRQALATGIARLGQQGMTAENVTRVTFTLRETDGFSACFPLLNDLFGRTCPATTLRLVKQFDRDGQLAEIELVALPAQADDTPFPDTV</sequence>
<dbReference type="AlphaFoldDB" id="A0A2V4RE93"/>
<protein>
    <submittedName>
        <fullName evidence="1">Endoribonuclease L-PSP</fullName>
    </submittedName>
</protein>
<dbReference type="PANTHER" id="PTHR43857:SF1">
    <property type="entry name" value="YJGH FAMILY PROTEIN"/>
    <property type="match status" value="1"/>
</dbReference>
<dbReference type="RefSeq" id="WP_110556249.1">
    <property type="nucleotide sequence ID" value="NZ_NKUB01000004.1"/>
</dbReference>
<accession>A0A2V4RE93</accession>
<evidence type="ECO:0000313" key="2">
    <source>
        <dbReference type="Proteomes" id="UP000247371"/>
    </source>
</evidence>
<organism evidence="1 2">
    <name type="scientific">Komagataeibacter swingsii</name>
    <dbReference type="NCBI Taxonomy" id="215220"/>
    <lineage>
        <taxon>Bacteria</taxon>
        <taxon>Pseudomonadati</taxon>
        <taxon>Pseudomonadota</taxon>
        <taxon>Alphaproteobacteria</taxon>
        <taxon>Acetobacterales</taxon>
        <taxon>Acetobacteraceae</taxon>
        <taxon>Komagataeibacter</taxon>
    </lineage>
</organism>
<evidence type="ECO:0000313" key="1">
    <source>
        <dbReference type="EMBL" id="PYD70410.1"/>
    </source>
</evidence>
<name>A0A2V4RE93_9PROT</name>